<dbReference type="CDD" id="cd04334">
    <property type="entry name" value="ProRS-INS"/>
    <property type="match status" value="1"/>
</dbReference>
<keyword evidence="13" id="KW-1185">Reference proteome</keyword>
<accession>A0ABS6JP67</accession>
<evidence type="ECO:0000256" key="5">
    <source>
        <dbReference type="ARBA" id="ARBA00022741"/>
    </source>
</evidence>
<comment type="subunit">
    <text evidence="2 10">Homodimer.</text>
</comment>
<evidence type="ECO:0000256" key="6">
    <source>
        <dbReference type="ARBA" id="ARBA00022840"/>
    </source>
</evidence>
<dbReference type="PROSITE" id="PS50862">
    <property type="entry name" value="AA_TRNA_LIGASE_II"/>
    <property type="match status" value="1"/>
</dbReference>
<keyword evidence="7 10" id="KW-0648">Protein biosynthesis</keyword>
<dbReference type="PRINTS" id="PR01046">
    <property type="entry name" value="TRNASYNTHPRO"/>
</dbReference>
<dbReference type="EMBL" id="JAHQCR010000016">
    <property type="protein sequence ID" value="MBU9720356.1"/>
    <property type="molecule type" value="Genomic_DNA"/>
</dbReference>
<evidence type="ECO:0000313" key="12">
    <source>
        <dbReference type="EMBL" id="MBU9720356.1"/>
    </source>
</evidence>
<dbReference type="InterPro" id="IPR045864">
    <property type="entry name" value="aa-tRNA-synth_II/BPL/LPL"/>
</dbReference>
<protein>
    <recommendedName>
        <fullName evidence="10">Proline--tRNA ligase</fullName>
        <ecNumber evidence="10">6.1.1.15</ecNumber>
    </recommendedName>
    <alternativeName>
        <fullName evidence="10">Prolyl-tRNA synthetase</fullName>
        <shortName evidence="10">ProRS</shortName>
    </alternativeName>
</protein>
<dbReference type="InterPro" id="IPR036621">
    <property type="entry name" value="Anticodon-bd_dom_sf"/>
</dbReference>
<dbReference type="HAMAP" id="MF_01569">
    <property type="entry name" value="Pro_tRNA_synth_type1"/>
    <property type="match status" value="1"/>
</dbReference>
<gene>
    <name evidence="10" type="primary">proS</name>
    <name evidence="12" type="ORF">KS407_02740</name>
</gene>
<dbReference type="InterPro" id="IPR007214">
    <property type="entry name" value="YbaK/aa-tRNA-synth-assoc-dom"/>
</dbReference>
<evidence type="ECO:0000256" key="1">
    <source>
        <dbReference type="ARBA" id="ARBA00004496"/>
    </source>
</evidence>
<dbReference type="InterPro" id="IPR036754">
    <property type="entry name" value="YbaK/aa-tRNA-synt-asso_dom_sf"/>
</dbReference>
<dbReference type="SUPFAM" id="SSF52954">
    <property type="entry name" value="Class II aaRS ABD-related"/>
    <property type="match status" value="1"/>
</dbReference>
<dbReference type="InterPro" id="IPR023717">
    <property type="entry name" value="Pro-tRNA-Synthase_IIa_type1"/>
</dbReference>
<dbReference type="Pfam" id="PF00587">
    <property type="entry name" value="tRNA-synt_2b"/>
    <property type="match status" value="1"/>
</dbReference>
<dbReference type="CDD" id="cd00861">
    <property type="entry name" value="ProRS_anticodon_short"/>
    <property type="match status" value="1"/>
</dbReference>
<dbReference type="InterPro" id="IPR002314">
    <property type="entry name" value="aa-tRNA-synt_IIb"/>
</dbReference>
<keyword evidence="8 10" id="KW-0030">Aminoacyl-tRNA synthetase</keyword>
<comment type="similarity">
    <text evidence="10">Belongs to the class-II aminoacyl-tRNA synthetase family. ProS type 1 subfamily.</text>
</comment>
<keyword evidence="5 10" id="KW-0547">Nucleotide-binding</keyword>
<evidence type="ECO:0000256" key="8">
    <source>
        <dbReference type="ARBA" id="ARBA00023146"/>
    </source>
</evidence>
<comment type="subcellular location">
    <subcellularLocation>
        <location evidence="1 10">Cytoplasm</location>
    </subcellularLocation>
</comment>
<evidence type="ECO:0000256" key="9">
    <source>
        <dbReference type="ARBA" id="ARBA00047671"/>
    </source>
</evidence>
<sequence length="565" mass="63571">MKQSTFLAPTLRDVPSDADVKSHQLMLRAGLIRQSTSGVYSFLPLGLKALKKVENIIREEMDMAGAQELLMPAIQPAELWQESGRWEAYGPELMRLHDRHGREFALGPTHEEVITTLVRDDIRSYKKLPMTLYQIQNKFRDERRPRFGVLRSREFLMKDAYSFDTSVEALDESYQKMYDAYTTIFTRCGLDFRAVEADSGAIGGTDTHEFMVLSEIGEDTIAYSDQSDYAANIEIAAVNVTYEKSDEELSHLKLVETPGKKTIEDVANFLDVSKEKLIKSVLFMVDGEPVLVLVRGDHEVNDVKIKHLFEATIVEMASDEEIKKWLQTVPGFIGPVNVQQEIKVIADHAVESIVNGVCGGNSVDKHYKNVNPGRDFQVASYGDLRNIQPGDPSPDGKGTIMFKEGIEVGHVFKLGTKYSDAMGANFLDENGKNKPMVMGCYGIGVSRIVAAIIEQHHDDDGIVWPASVSPFDIHLIPVNMKQDDQRELAEELYVLLNKEYDVLFDDRAERPGVKFKDADLFGFPVRLTIGKRASEGIIEMKVRHSGEVIEIHKDELIEAIKQQIK</sequence>
<dbReference type="InterPro" id="IPR050062">
    <property type="entry name" value="Pro-tRNA_synthetase"/>
</dbReference>
<keyword evidence="3 10" id="KW-0963">Cytoplasm</keyword>
<comment type="domain">
    <text evidence="10">Consists of three domains: the N-terminal catalytic domain, the editing domain and the C-terminal anticodon-binding domain.</text>
</comment>
<dbReference type="Pfam" id="PF03129">
    <property type="entry name" value="HGTP_anticodon"/>
    <property type="match status" value="1"/>
</dbReference>
<dbReference type="EC" id="6.1.1.15" evidence="10"/>
<dbReference type="Gene3D" id="3.30.930.10">
    <property type="entry name" value="Bira Bifunctional Protein, Domain 2"/>
    <property type="match status" value="2"/>
</dbReference>
<comment type="function">
    <text evidence="10">Catalyzes the attachment of proline to tRNA(Pro) in a two-step reaction: proline is first activated by ATP to form Pro-AMP and then transferred to the acceptor end of tRNA(Pro). As ProRS can inadvertently accommodate and process non-cognate amino acids such as alanine and cysteine, to avoid such errors it has two additional distinct editing activities against alanine. One activity is designated as 'pretransfer' editing and involves the tRNA(Pro)-independent hydrolysis of activated Ala-AMP. The other activity is designated 'posttransfer' editing and involves deacylation of mischarged Ala-tRNA(Pro). The misacylated Cys-tRNA(Pro) is not edited by ProRS.</text>
</comment>
<dbReference type="Gene3D" id="3.40.50.800">
    <property type="entry name" value="Anticodon-binding domain"/>
    <property type="match status" value="1"/>
</dbReference>
<evidence type="ECO:0000256" key="7">
    <source>
        <dbReference type="ARBA" id="ARBA00022917"/>
    </source>
</evidence>
<dbReference type="GO" id="GO:0004827">
    <property type="term" value="F:proline-tRNA ligase activity"/>
    <property type="evidence" value="ECO:0007669"/>
    <property type="project" value="UniProtKB-EC"/>
</dbReference>
<dbReference type="InterPro" id="IPR002316">
    <property type="entry name" value="Pro-tRNA-ligase_IIa"/>
</dbReference>
<dbReference type="InterPro" id="IPR044140">
    <property type="entry name" value="ProRS_anticodon_short"/>
</dbReference>
<proteinExistence type="inferred from homology"/>
<dbReference type="RefSeq" id="WP_088075659.1">
    <property type="nucleotide sequence ID" value="NZ_JAHQCR010000016.1"/>
</dbReference>
<dbReference type="CDD" id="cd00779">
    <property type="entry name" value="ProRS_core_prok"/>
    <property type="match status" value="1"/>
</dbReference>
<keyword evidence="4 10" id="KW-0436">Ligase</keyword>
<dbReference type="PIRSF" id="PIRSF001535">
    <property type="entry name" value="ProRS_1"/>
    <property type="match status" value="1"/>
</dbReference>
<evidence type="ECO:0000313" key="13">
    <source>
        <dbReference type="Proteomes" id="UP000790580"/>
    </source>
</evidence>
<dbReference type="PANTHER" id="PTHR42753:SF2">
    <property type="entry name" value="PROLINE--TRNA LIGASE"/>
    <property type="match status" value="1"/>
</dbReference>
<dbReference type="SUPFAM" id="SSF55826">
    <property type="entry name" value="YbaK/ProRS associated domain"/>
    <property type="match status" value="1"/>
</dbReference>
<dbReference type="PANTHER" id="PTHR42753">
    <property type="entry name" value="MITOCHONDRIAL RIBOSOME PROTEIN L39/PROLYL-TRNA LIGASE FAMILY MEMBER"/>
    <property type="match status" value="1"/>
</dbReference>
<dbReference type="InterPro" id="IPR006195">
    <property type="entry name" value="aa-tRNA-synth_II"/>
</dbReference>
<dbReference type="Pfam" id="PF04073">
    <property type="entry name" value="tRNA_edit"/>
    <property type="match status" value="1"/>
</dbReference>
<dbReference type="NCBIfam" id="NF006625">
    <property type="entry name" value="PRK09194.1"/>
    <property type="match status" value="1"/>
</dbReference>
<evidence type="ECO:0000256" key="3">
    <source>
        <dbReference type="ARBA" id="ARBA00022490"/>
    </source>
</evidence>
<organism evidence="12 13">
    <name type="scientific">Evansella alkalicola</name>
    <dbReference type="NCBI Taxonomy" id="745819"/>
    <lineage>
        <taxon>Bacteria</taxon>
        <taxon>Bacillati</taxon>
        <taxon>Bacillota</taxon>
        <taxon>Bacilli</taxon>
        <taxon>Bacillales</taxon>
        <taxon>Bacillaceae</taxon>
        <taxon>Evansella</taxon>
    </lineage>
</organism>
<dbReference type="Proteomes" id="UP000790580">
    <property type="component" value="Unassembled WGS sequence"/>
</dbReference>
<comment type="catalytic activity">
    <reaction evidence="9 10">
        <text>tRNA(Pro) + L-proline + ATP = L-prolyl-tRNA(Pro) + AMP + diphosphate</text>
        <dbReference type="Rhea" id="RHEA:14305"/>
        <dbReference type="Rhea" id="RHEA-COMP:9700"/>
        <dbReference type="Rhea" id="RHEA-COMP:9702"/>
        <dbReference type="ChEBI" id="CHEBI:30616"/>
        <dbReference type="ChEBI" id="CHEBI:33019"/>
        <dbReference type="ChEBI" id="CHEBI:60039"/>
        <dbReference type="ChEBI" id="CHEBI:78442"/>
        <dbReference type="ChEBI" id="CHEBI:78532"/>
        <dbReference type="ChEBI" id="CHEBI:456215"/>
        <dbReference type="EC" id="6.1.1.15"/>
    </reaction>
</comment>
<evidence type="ECO:0000256" key="4">
    <source>
        <dbReference type="ARBA" id="ARBA00022598"/>
    </source>
</evidence>
<feature type="domain" description="Aminoacyl-transfer RNA synthetases class-II family profile" evidence="11">
    <location>
        <begin position="33"/>
        <end position="465"/>
    </location>
</feature>
<dbReference type="InterPro" id="IPR004154">
    <property type="entry name" value="Anticodon-bd"/>
</dbReference>
<evidence type="ECO:0000256" key="2">
    <source>
        <dbReference type="ARBA" id="ARBA00011738"/>
    </source>
</evidence>
<evidence type="ECO:0000259" key="11">
    <source>
        <dbReference type="PROSITE" id="PS50862"/>
    </source>
</evidence>
<reference evidence="12 13" key="1">
    <citation type="submission" date="2021-06" db="EMBL/GenBank/DDBJ databases">
        <title>Bacillus sp. RD4P76, an endophyte from a halophyte.</title>
        <authorList>
            <person name="Sun J.-Q."/>
        </authorList>
    </citation>
    <scope>NUCLEOTIDE SEQUENCE [LARGE SCALE GENOMIC DNA]</scope>
    <source>
        <strain evidence="12 13">JCM 17098</strain>
    </source>
</reference>
<dbReference type="InterPro" id="IPR033730">
    <property type="entry name" value="ProRS_core_prok"/>
</dbReference>
<dbReference type="NCBIfam" id="TIGR00409">
    <property type="entry name" value="proS_fam_II"/>
    <property type="match status" value="1"/>
</dbReference>
<dbReference type="SUPFAM" id="SSF55681">
    <property type="entry name" value="Class II aaRS and biotin synthetases"/>
    <property type="match status" value="1"/>
</dbReference>
<evidence type="ECO:0000256" key="10">
    <source>
        <dbReference type="HAMAP-Rule" id="MF_01569"/>
    </source>
</evidence>
<name>A0ABS6JP67_9BACI</name>
<dbReference type="InterPro" id="IPR004500">
    <property type="entry name" value="Pro-tRNA-synth_IIa_bac-type"/>
</dbReference>
<comment type="caution">
    <text evidence="12">The sequence shown here is derived from an EMBL/GenBank/DDBJ whole genome shotgun (WGS) entry which is preliminary data.</text>
</comment>
<keyword evidence="6 10" id="KW-0067">ATP-binding</keyword>